<evidence type="ECO:0000313" key="1">
    <source>
        <dbReference type="EMBL" id="UUY02499.1"/>
    </source>
</evidence>
<reference evidence="2" key="1">
    <citation type="submission" date="2021-11" db="EMBL/GenBank/DDBJ databases">
        <title>Cultivation dependent microbiological survey of springs from the worlds oldest radium mine currently devoted to the extraction of radon-saturated water.</title>
        <authorList>
            <person name="Kapinusova G."/>
            <person name="Smrhova T."/>
            <person name="Strejcek M."/>
            <person name="Suman J."/>
            <person name="Jani K."/>
            <person name="Pajer P."/>
            <person name="Uhlik O."/>
        </authorList>
    </citation>
    <scope>NUCLEOTIDE SEQUENCE [LARGE SCALE GENOMIC DNA]</scope>
    <source>
        <strain evidence="2">J379</strain>
    </source>
</reference>
<name>A0ABY5PCW4_9ACTN</name>
<proteinExistence type="predicted"/>
<keyword evidence="2" id="KW-1185">Reference proteome</keyword>
<dbReference type="EMBL" id="CP088295">
    <property type="protein sequence ID" value="UUY02499.1"/>
    <property type="molecule type" value="Genomic_DNA"/>
</dbReference>
<protein>
    <submittedName>
        <fullName evidence="1">Uncharacterized protein</fullName>
    </submittedName>
</protein>
<sequence>MVTSERPPATAVVAGYLAGISWPDGAFRTLAPGHWGLTVDAGGWPLDIGLAVRQGVVRAQAEVVRAGAVSDHELLYRNRRLRLVRYTHAADGTVWVEADMPEECVTERVVDRMLGALVAAAVMVRERASDDRPASS</sequence>
<accession>A0ABY5PCW4</accession>
<organism evidence="1 2">
    <name type="scientific">Svornostia abyssi</name>
    <dbReference type="NCBI Taxonomy" id="2898438"/>
    <lineage>
        <taxon>Bacteria</taxon>
        <taxon>Bacillati</taxon>
        <taxon>Actinomycetota</taxon>
        <taxon>Thermoleophilia</taxon>
        <taxon>Solirubrobacterales</taxon>
        <taxon>Baekduiaceae</taxon>
        <taxon>Svornostia</taxon>
    </lineage>
</organism>
<dbReference type="RefSeq" id="WP_353863026.1">
    <property type="nucleotide sequence ID" value="NZ_CP088295.1"/>
</dbReference>
<evidence type="ECO:0000313" key="2">
    <source>
        <dbReference type="Proteomes" id="UP001058860"/>
    </source>
</evidence>
<dbReference type="Proteomes" id="UP001058860">
    <property type="component" value="Chromosome"/>
</dbReference>
<gene>
    <name evidence="1" type="ORF">LRS13_17580</name>
</gene>